<feature type="domain" description="TFIIE beta" evidence="9">
    <location>
        <begin position="56"/>
        <end position="141"/>
    </location>
</feature>
<gene>
    <name evidence="10" type="ORF">CLAFUR5_05497</name>
</gene>
<evidence type="ECO:0000256" key="2">
    <source>
        <dbReference type="ARBA" id="ARBA00023015"/>
    </source>
</evidence>
<evidence type="ECO:0000313" key="11">
    <source>
        <dbReference type="Proteomes" id="UP000756132"/>
    </source>
</evidence>
<comment type="function">
    <text evidence="6 7">Recruits TFIIH to the initiation complex and stimulates the RNA polymerase II C-terminal domain kinase and DNA-dependent ATPase activities of TFIIH. Both TFIIH and TFIIE are required for promoter clearance by RNA polymerase.</text>
</comment>
<evidence type="ECO:0000256" key="8">
    <source>
        <dbReference type="SAM" id="MobiDB-lite"/>
    </source>
</evidence>
<keyword evidence="3 7" id="KW-0238">DNA-binding</keyword>
<dbReference type="AlphaFoldDB" id="A0A9Q8P943"/>
<evidence type="ECO:0000256" key="7">
    <source>
        <dbReference type="PIRNR" id="PIRNR016398"/>
    </source>
</evidence>
<dbReference type="EMBL" id="CP090167">
    <property type="protein sequence ID" value="UJO17566.1"/>
    <property type="molecule type" value="Genomic_DNA"/>
</dbReference>
<evidence type="ECO:0000256" key="4">
    <source>
        <dbReference type="ARBA" id="ARBA00023163"/>
    </source>
</evidence>
<keyword evidence="4 7" id="KW-0804">Transcription</keyword>
<dbReference type="PANTHER" id="PTHR12716:SF8">
    <property type="entry name" value="TRANSCRIPTION INITIATION FACTOR IIE SUBUNIT BETA"/>
    <property type="match status" value="1"/>
</dbReference>
<dbReference type="GO" id="GO:0006367">
    <property type="term" value="P:transcription initiation at RNA polymerase II promoter"/>
    <property type="evidence" value="ECO:0007669"/>
    <property type="project" value="UniProtKB-UniRule"/>
</dbReference>
<dbReference type="OrthoDB" id="5323195at2759"/>
<comment type="similarity">
    <text evidence="7">Belongs to the TFIIE beta subunit family.</text>
</comment>
<evidence type="ECO:0000256" key="1">
    <source>
        <dbReference type="ARBA" id="ARBA00004123"/>
    </source>
</evidence>
<dbReference type="InterPro" id="IPR040501">
    <property type="entry name" value="TFA2_Winged_2"/>
</dbReference>
<dbReference type="GO" id="GO:0005673">
    <property type="term" value="C:transcription factor TFIIE complex"/>
    <property type="evidence" value="ECO:0007669"/>
    <property type="project" value="UniProtKB-UniRule"/>
</dbReference>
<organism evidence="10 11">
    <name type="scientific">Passalora fulva</name>
    <name type="common">Tomato leaf mold</name>
    <name type="synonym">Cladosporium fulvum</name>
    <dbReference type="NCBI Taxonomy" id="5499"/>
    <lineage>
        <taxon>Eukaryota</taxon>
        <taxon>Fungi</taxon>
        <taxon>Dikarya</taxon>
        <taxon>Ascomycota</taxon>
        <taxon>Pezizomycotina</taxon>
        <taxon>Dothideomycetes</taxon>
        <taxon>Dothideomycetidae</taxon>
        <taxon>Mycosphaerellales</taxon>
        <taxon>Mycosphaerellaceae</taxon>
        <taxon>Fulvia</taxon>
    </lineage>
</organism>
<comment type="subunit">
    <text evidence="7">Tetramer of two alpha and two beta chains.</text>
</comment>
<dbReference type="PROSITE" id="PS51351">
    <property type="entry name" value="TFIIE_BETA_C"/>
    <property type="match status" value="1"/>
</dbReference>
<dbReference type="KEGG" id="ffu:CLAFUR5_05497"/>
<dbReference type="InterPro" id="IPR016656">
    <property type="entry name" value="TFIIE-bsu"/>
</dbReference>
<proteinExistence type="inferred from homology"/>
<reference evidence="10" key="2">
    <citation type="journal article" date="2022" name="Microb. Genom.">
        <title>A chromosome-scale genome assembly of the tomato pathogen Cladosporium fulvum reveals a compartmentalized genome architecture and the presence of a dispensable chromosome.</title>
        <authorList>
            <person name="Zaccaron A.Z."/>
            <person name="Chen L.H."/>
            <person name="Samaras A."/>
            <person name="Stergiopoulos I."/>
        </authorList>
    </citation>
    <scope>NUCLEOTIDE SEQUENCE</scope>
    <source>
        <strain evidence="10">Race5_Kim</strain>
    </source>
</reference>
<dbReference type="InterPro" id="IPR054600">
    <property type="entry name" value="TFA2_E-tether"/>
</dbReference>
<accession>A0A9Q8P943</accession>
<dbReference type="PANTHER" id="PTHR12716">
    <property type="entry name" value="TRANSCRIPTION INITIATION FACTOR IIE, BETA SUBUNIT"/>
    <property type="match status" value="1"/>
</dbReference>
<feature type="region of interest" description="Disordered" evidence="8">
    <location>
        <begin position="1"/>
        <end position="60"/>
    </location>
</feature>
<dbReference type="Pfam" id="PF02186">
    <property type="entry name" value="TFIIE_beta"/>
    <property type="match status" value="1"/>
</dbReference>
<evidence type="ECO:0000313" key="10">
    <source>
        <dbReference type="EMBL" id="UJO17566.1"/>
    </source>
</evidence>
<dbReference type="GO" id="GO:0003677">
    <property type="term" value="F:DNA binding"/>
    <property type="evidence" value="ECO:0007669"/>
    <property type="project" value="UniProtKB-UniRule"/>
</dbReference>
<name>A0A9Q8P943_PASFU</name>
<evidence type="ECO:0000256" key="3">
    <source>
        <dbReference type="ARBA" id="ARBA00023125"/>
    </source>
</evidence>
<keyword evidence="5 7" id="KW-0539">Nucleus</keyword>
<protein>
    <recommendedName>
        <fullName evidence="7">Transcription initiation factor IIE subunit beta</fullName>
    </recommendedName>
</protein>
<reference evidence="10" key="1">
    <citation type="submission" date="2021-12" db="EMBL/GenBank/DDBJ databases">
        <authorList>
            <person name="Zaccaron A."/>
            <person name="Stergiopoulos I."/>
        </authorList>
    </citation>
    <scope>NUCLEOTIDE SEQUENCE</scope>
    <source>
        <strain evidence="10">Race5_Kim</strain>
    </source>
</reference>
<evidence type="ECO:0000256" key="6">
    <source>
        <dbReference type="ARBA" id="ARBA00025581"/>
    </source>
</evidence>
<dbReference type="Pfam" id="PF22254">
    <property type="entry name" value="TFA2_E-tether"/>
    <property type="match status" value="1"/>
</dbReference>
<dbReference type="InterPro" id="IPR003166">
    <property type="entry name" value="TFIIE_bsu_DNA-bd"/>
</dbReference>
<dbReference type="GO" id="GO:0001097">
    <property type="term" value="F:TFIIH-class transcription factor complex binding"/>
    <property type="evidence" value="ECO:0007669"/>
    <property type="project" value="TreeGrafter"/>
</dbReference>
<dbReference type="RefSeq" id="XP_047761932.1">
    <property type="nucleotide sequence ID" value="XM_047904645.1"/>
</dbReference>
<feature type="compositionally biased region" description="Polar residues" evidence="8">
    <location>
        <begin position="28"/>
        <end position="45"/>
    </location>
</feature>
<dbReference type="GeneID" id="71985375"/>
<keyword evidence="11" id="KW-1185">Reference proteome</keyword>
<comment type="subcellular location">
    <subcellularLocation>
        <location evidence="1 7">Nucleus</location>
    </subcellularLocation>
</comment>
<keyword evidence="2 7" id="KW-0805">Transcription regulation</keyword>
<sequence>MSLSAQLAKFQKERADTVTRNIGHARPASSTPARVSTPQPATTADTTKRSHDTAFAANSSGSGNELFAHVHHARNHLKSKSPALLTFDDIISYLSLPVDAEKNIPRIKEALKGDERVEFVPKSKSGNSKDCFKYRPLHPVTNAEELKEYLARRTTFTAAGVTVKALKDGWPDCVQAIDQLEKEGFVLATRHKKDNAPIRVYADSPSYHIHIDDDFRDFWTKTKLPASETDLRNELERAGITPTSQVKEIRKANTQKKERKRINRVGTKVTNKHMTGILKNFDKPRRS</sequence>
<dbReference type="Proteomes" id="UP000756132">
    <property type="component" value="Chromosome 5"/>
</dbReference>
<dbReference type="PIRSF" id="PIRSF016398">
    <property type="entry name" value="TFIIE-beta"/>
    <property type="match status" value="1"/>
</dbReference>
<evidence type="ECO:0000259" key="9">
    <source>
        <dbReference type="PROSITE" id="PS51351"/>
    </source>
</evidence>
<dbReference type="Pfam" id="PF18121">
    <property type="entry name" value="TFA2_Winged_2"/>
    <property type="match status" value="1"/>
</dbReference>
<dbReference type="OMA" id="ARRTEFT"/>
<evidence type="ECO:0000256" key="5">
    <source>
        <dbReference type="ARBA" id="ARBA00023242"/>
    </source>
</evidence>